<dbReference type="PANTHER" id="PTHR47411">
    <property type="entry name" value="B3GNT1, BETA-1,3-N-ACETYLGUCOSAMINYLTRANSFERASE 1, HOMOLOG"/>
    <property type="match status" value="1"/>
</dbReference>
<dbReference type="EMBL" id="JPKZ01002922">
    <property type="protein sequence ID" value="KHN74334.1"/>
    <property type="molecule type" value="Genomic_DNA"/>
</dbReference>
<keyword evidence="1" id="KW-0328">Glycosyltransferase</keyword>
<proteinExistence type="predicted"/>
<name>A0A0B2UYR9_TOXCA</name>
<keyword evidence="1" id="KW-0808">Transferase</keyword>
<sequence>MKYPNDLLLYFQLSSTKYILIADYEYIFSEDFEARMLRIARNLLEERPKTALVFRIFEAKGTIDEMPRSKDDLYAAYRRGDAVEFHSKYAKGAHSIPGLKEWFERNCSHEQSAPDTVLPYKRYDWEPQFVALNTIPFHDENFPYPMRDNTELRWEMCRLSYKFVLVDDLFIVHPGIKTNPGKTQALRKIAWRRFHYALRQFNGMFPAKILYCDVVSKIMMHAVDEDMLQLILAPIVSSRQA</sequence>
<dbReference type="Proteomes" id="UP000031036">
    <property type="component" value="Unassembled WGS sequence"/>
</dbReference>
<evidence type="ECO:0000313" key="2">
    <source>
        <dbReference type="Proteomes" id="UP000031036"/>
    </source>
</evidence>
<organism evidence="1 2">
    <name type="scientific">Toxocara canis</name>
    <name type="common">Canine roundworm</name>
    <dbReference type="NCBI Taxonomy" id="6265"/>
    <lineage>
        <taxon>Eukaryota</taxon>
        <taxon>Metazoa</taxon>
        <taxon>Ecdysozoa</taxon>
        <taxon>Nematoda</taxon>
        <taxon>Chromadorea</taxon>
        <taxon>Rhabditida</taxon>
        <taxon>Spirurina</taxon>
        <taxon>Ascaridomorpha</taxon>
        <taxon>Ascaridoidea</taxon>
        <taxon>Toxocaridae</taxon>
        <taxon>Toxocara</taxon>
    </lineage>
</organism>
<accession>A0A0B2UYR9</accession>
<dbReference type="OMA" id="CRITTIE"/>
<dbReference type="Pfam" id="PF13896">
    <property type="entry name" value="Glyco_transf_49"/>
    <property type="match status" value="1"/>
</dbReference>
<keyword evidence="2" id="KW-1185">Reference proteome</keyword>
<comment type="caution">
    <text evidence="1">The sequence shown here is derived from an EMBL/GenBank/DDBJ whole genome shotgun (WGS) entry which is preliminary data.</text>
</comment>
<dbReference type="OrthoDB" id="9974378at2759"/>
<evidence type="ECO:0000313" key="1">
    <source>
        <dbReference type="EMBL" id="KHN74334.1"/>
    </source>
</evidence>
<dbReference type="PANTHER" id="PTHR47411:SF3">
    <property type="entry name" value="I-BETA-1,3-N-ACETYLGLUCOSAMINYLTRANSFERASE"/>
    <property type="match status" value="1"/>
</dbReference>
<dbReference type="GO" id="GO:0016757">
    <property type="term" value="F:glycosyltransferase activity"/>
    <property type="evidence" value="ECO:0007669"/>
    <property type="project" value="UniProtKB-KW"/>
</dbReference>
<reference evidence="1 2" key="1">
    <citation type="submission" date="2014-11" db="EMBL/GenBank/DDBJ databases">
        <title>Genetic blueprint of the zoonotic pathogen Toxocara canis.</title>
        <authorList>
            <person name="Zhu X.-Q."/>
            <person name="Korhonen P.K."/>
            <person name="Cai H."/>
            <person name="Young N.D."/>
            <person name="Nejsum P."/>
            <person name="von Samson-Himmelstjerna G."/>
            <person name="Boag P.R."/>
            <person name="Tan P."/>
            <person name="Li Q."/>
            <person name="Min J."/>
            <person name="Yang Y."/>
            <person name="Wang X."/>
            <person name="Fang X."/>
            <person name="Hall R.S."/>
            <person name="Hofmann A."/>
            <person name="Sternberg P.W."/>
            <person name="Jex A.R."/>
            <person name="Gasser R.B."/>
        </authorList>
    </citation>
    <scope>NUCLEOTIDE SEQUENCE [LARGE SCALE GENOMIC DNA]</scope>
    <source>
        <strain evidence="1">PN_DK_2014</strain>
    </source>
</reference>
<dbReference type="AlphaFoldDB" id="A0A0B2UYR9"/>
<gene>
    <name evidence="1" type="primary">B3gnt1</name>
    <name evidence="1" type="ORF">Tcan_16239</name>
</gene>
<protein>
    <submittedName>
        <fullName evidence="1">N-acetyllactosaminide beta-1,3-N-acetylglucosaminyltransferase</fullName>
    </submittedName>
</protein>